<reference evidence="1" key="1">
    <citation type="submission" date="2020-10" db="EMBL/GenBank/DDBJ databases">
        <title>Taxonomic study of unclassified bacteria belonging to the class Ktedonobacteria.</title>
        <authorList>
            <person name="Yabe S."/>
            <person name="Wang C.M."/>
            <person name="Zheng Y."/>
            <person name="Sakai Y."/>
            <person name="Cavaletti L."/>
            <person name="Monciardini P."/>
            <person name="Donadio S."/>
        </authorList>
    </citation>
    <scope>NUCLEOTIDE SEQUENCE</scope>
    <source>
        <strain evidence="1">SOSP1-1</strain>
    </source>
</reference>
<dbReference type="AlphaFoldDB" id="A0A8J3I7G9"/>
<accession>A0A8J3I7G9</accession>
<evidence type="ECO:0000313" key="1">
    <source>
        <dbReference type="EMBL" id="GHO50031.1"/>
    </source>
</evidence>
<organism evidence="1 2">
    <name type="scientific">Ktedonospora formicarum</name>
    <dbReference type="NCBI Taxonomy" id="2778364"/>
    <lineage>
        <taxon>Bacteria</taxon>
        <taxon>Bacillati</taxon>
        <taxon>Chloroflexota</taxon>
        <taxon>Ktedonobacteria</taxon>
        <taxon>Ktedonobacterales</taxon>
        <taxon>Ktedonobacteraceae</taxon>
        <taxon>Ktedonospora</taxon>
    </lineage>
</organism>
<gene>
    <name evidence="1" type="ORF">KSX_81940</name>
</gene>
<keyword evidence="2" id="KW-1185">Reference proteome</keyword>
<evidence type="ECO:0000313" key="2">
    <source>
        <dbReference type="Proteomes" id="UP000612362"/>
    </source>
</evidence>
<dbReference type="EMBL" id="BNJF01000007">
    <property type="protein sequence ID" value="GHO50031.1"/>
    <property type="molecule type" value="Genomic_DNA"/>
</dbReference>
<dbReference type="Proteomes" id="UP000612362">
    <property type="component" value="Unassembled WGS sequence"/>
</dbReference>
<protein>
    <submittedName>
        <fullName evidence="1">Uncharacterized protein</fullName>
    </submittedName>
</protein>
<comment type="caution">
    <text evidence="1">The sequence shown here is derived from an EMBL/GenBank/DDBJ whole genome shotgun (WGS) entry which is preliminary data.</text>
</comment>
<proteinExistence type="predicted"/>
<sequence length="178" mass="19921">MLDTDSALWETVKPLLTAALRLDQEHLPSWRGWSKESIELFLRTLPAHCALIGGVWDTLNDEHGEREVLVFGVVCEVREGKISSLRTFEALHDKALPPVQALEPGFEHAREIMRVAKTQVAPVAWALFTDKHTWDAWLLATSEDGGPCDKKAVLDALMHEGRCVLMGNQASSFHPHHL</sequence>
<name>A0A8J3I7G9_9CHLR</name>